<keyword evidence="2" id="KW-0472">Membrane</keyword>
<keyword evidence="2" id="KW-1133">Transmembrane helix</keyword>
<proteinExistence type="predicted"/>
<keyword evidence="4" id="KW-1185">Reference proteome</keyword>
<evidence type="ECO:0000256" key="2">
    <source>
        <dbReference type="SAM" id="Phobius"/>
    </source>
</evidence>
<feature type="region of interest" description="Disordered" evidence="1">
    <location>
        <begin position="74"/>
        <end position="182"/>
    </location>
</feature>
<evidence type="ECO:0000313" key="3">
    <source>
        <dbReference type="EMBL" id="KAL0578296.1"/>
    </source>
</evidence>
<feature type="compositionally biased region" description="Basic and acidic residues" evidence="1">
    <location>
        <begin position="170"/>
        <end position="182"/>
    </location>
</feature>
<name>A0ABR3FS58_9AGAR</name>
<feature type="compositionally biased region" description="Basic and acidic residues" evidence="1">
    <location>
        <begin position="74"/>
        <end position="95"/>
    </location>
</feature>
<sequence>MISGRFPYPDANQEQTPTFQARAESSSEAASLHGQKAKTPIIAGTICGVVLGLAWFIGLFIYIRKRIRHKKAKRAAEAEGKDLEEKRTKSSEPQEKVIIPPDPAVVLGVGKPGEFVSPEHHEHSLPTPARPSLQGHESEPGRPPNRQYDYAALPNASEANISLPRPLVRAKSEPQDPHPRQA</sequence>
<organism evidence="3 4">
    <name type="scientific">Marasmius crinis-equi</name>
    <dbReference type="NCBI Taxonomy" id="585013"/>
    <lineage>
        <taxon>Eukaryota</taxon>
        <taxon>Fungi</taxon>
        <taxon>Dikarya</taxon>
        <taxon>Basidiomycota</taxon>
        <taxon>Agaricomycotina</taxon>
        <taxon>Agaricomycetes</taxon>
        <taxon>Agaricomycetidae</taxon>
        <taxon>Agaricales</taxon>
        <taxon>Marasmiineae</taxon>
        <taxon>Marasmiaceae</taxon>
        <taxon>Marasmius</taxon>
    </lineage>
</organism>
<feature type="region of interest" description="Disordered" evidence="1">
    <location>
        <begin position="1"/>
        <end position="31"/>
    </location>
</feature>
<feature type="transmembrane region" description="Helical" evidence="2">
    <location>
        <begin position="41"/>
        <end position="63"/>
    </location>
</feature>
<evidence type="ECO:0000256" key="1">
    <source>
        <dbReference type="SAM" id="MobiDB-lite"/>
    </source>
</evidence>
<reference evidence="3 4" key="1">
    <citation type="submission" date="2024-02" db="EMBL/GenBank/DDBJ databases">
        <title>A draft genome for the cacao thread blight pathogen Marasmius crinis-equi.</title>
        <authorList>
            <person name="Cohen S.P."/>
            <person name="Baruah I.K."/>
            <person name="Amoako-Attah I."/>
            <person name="Bukari Y."/>
            <person name="Meinhardt L.W."/>
            <person name="Bailey B.A."/>
        </authorList>
    </citation>
    <scope>NUCLEOTIDE SEQUENCE [LARGE SCALE GENOMIC DNA]</scope>
    <source>
        <strain evidence="3 4">GH-76</strain>
    </source>
</reference>
<dbReference type="Proteomes" id="UP001465976">
    <property type="component" value="Unassembled WGS sequence"/>
</dbReference>
<feature type="compositionally biased region" description="Low complexity" evidence="1">
    <location>
        <begin position="21"/>
        <end position="31"/>
    </location>
</feature>
<accession>A0ABR3FS58</accession>
<dbReference type="EMBL" id="JBAHYK010000108">
    <property type="protein sequence ID" value="KAL0578296.1"/>
    <property type="molecule type" value="Genomic_DNA"/>
</dbReference>
<comment type="caution">
    <text evidence="3">The sequence shown here is derived from an EMBL/GenBank/DDBJ whole genome shotgun (WGS) entry which is preliminary data.</text>
</comment>
<gene>
    <name evidence="3" type="ORF">V5O48_003707</name>
</gene>
<dbReference type="CDD" id="cd12087">
    <property type="entry name" value="TM_EGFR-like"/>
    <property type="match status" value="1"/>
</dbReference>
<evidence type="ECO:0000313" key="4">
    <source>
        <dbReference type="Proteomes" id="UP001465976"/>
    </source>
</evidence>
<protein>
    <submittedName>
        <fullName evidence="3">Uncharacterized protein</fullName>
    </submittedName>
</protein>
<keyword evidence="2" id="KW-0812">Transmembrane</keyword>